<reference evidence="1" key="1">
    <citation type="journal article" date="2015" name="Nature">
        <title>Complex archaea that bridge the gap between prokaryotes and eukaryotes.</title>
        <authorList>
            <person name="Spang A."/>
            <person name="Saw J.H."/>
            <person name="Jorgensen S.L."/>
            <person name="Zaremba-Niedzwiedzka K."/>
            <person name="Martijn J."/>
            <person name="Lind A.E."/>
            <person name="van Eijk R."/>
            <person name="Schleper C."/>
            <person name="Guy L."/>
            <person name="Ettema T.J."/>
        </authorList>
    </citation>
    <scope>NUCLEOTIDE SEQUENCE</scope>
</reference>
<organism evidence="1">
    <name type="scientific">marine sediment metagenome</name>
    <dbReference type="NCBI Taxonomy" id="412755"/>
    <lineage>
        <taxon>unclassified sequences</taxon>
        <taxon>metagenomes</taxon>
        <taxon>ecological metagenomes</taxon>
    </lineage>
</organism>
<sequence>MKRTLLDARRLDFRRGNIVLPPNILSTLFNMKVPTEADIMGEVAAQAYPIGAQARFDGKLYRYSKAGEAMSAVGFLKCLYMQCPGKAGNSVNSGFEGALSANVAAGATSFTIADTVAAKDEYEGAYFVVYNSTDNVWESHRVIRNDVSTGTTTTLYIASPGFKNALTTAFGITIYRSPWSDVRAYSTGGGWASPGGYARMAITSGYFFWMQTAGEISGVTGASTWPGQTQYNRDVYANTDGSLIGSDDSATRVHYARIGYLLARTATDYGDNLVMLQLDQ</sequence>
<name>A0A0F9J9Y9_9ZZZZ</name>
<dbReference type="EMBL" id="LAZR01010548">
    <property type="protein sequence ID" value="KKM66363.1"/>
    <property type="molecule type" value="Genomic_DNA"/>
</dbReference>
<proteinExistence type="predicted"/>
<protein>
    <submittedName>
        <fullName evidence="1">Uncharacterized protein</fullName>
    </submittedName>
</protein>
<dbReference type="AlphaFoldDB" id="A0A0F9J9Y9"/>
<comment type="caution">
    <text evidence="1">The sequence shown here is derived from an EMBL/GenBank/DDBJ whole genome shotgun (WGS) entry which is preliminary data.</text>
</comment>
<evidence type="ECO:0000313" key="1">
    <source>
        <dbReference type="EMBL" id="KKM66363.1"/>
    </source>
</evidence>
<gene>
    <name evidence="1" type="ORF">LCGC14_1481930</name>
</gene>
<accession>A0A0F9J9Y9</accession>